<dbReference type="Pfam" id="PF17326">
    <property type="entry name" value="DUF5365"/>
    <property type="match status" value="1"/>
</dbReference>
<dbReference type="InterPro" id="IPR020355">
    <property type="entry name" value="Uncharacterised_YhcU"/>
</dbReference>
<reference evidence="1 2" key="1">
    <citation type="submission" date="2019-03" db="EMBL/GenBank/DDBJ databases">
        <title>Bacillus niacini sp. nov. a Nicotinate-Metabolizing Mesophile Isolated from Soil.</title>
        <authorList>
            <person name="Zhang G."/>
        </authorList>
    </citation>
    <scope>NUCLEOTIDE SEQUENCE [LARGE SCALE GENOMIC DNA]</scope>
    <source>
        <strain evidence="1 2">WN066</strain>
    </source>
</reference>
<dbReference type="Proteomes" id="UP000295132">
    <property type="component" value="Unassembled WGS sequence"/>
</dbReference>
<proteinExistence type="predicted"/>
<dbReference type="AlphaFoldDB" id="A0A4R5VM88"/>
<protein>
    <submittedName>
        <fullName evidence="1">Uncharacterized protein</fullName>
    </submittedName>
</protein>
<name>A0A4R5VM88_9BACI</name>
<evidence type="ECO:0000313" key="1">
    <source>
        <dbReference type="EMBL" id="TDK58385.1"/>
    </source>
</evidence>
<evidence type="ECO:0000313" key="2">
    <source>
        <dbReference type="Proteomes" id="UP000295132"/>
    </source>
</evidence>
<comment type="caution">
    <text evidence="1">The sequence shown here is derived from an EMBL/GenBank/DDBJ whole genome shotgun (WGS) entry which is preliminary data.</text>
</comment>
<dbReference type="EMBL" id="SMYO01000014">
    <property type="protein sequence ID" value="TDK58385.1"/>
    <property type="molecule type" value="Genomic_DNA"/>
</dbReference>
<gene>
    <name evidence="1" type="ORF">E2K98_23420</name>
</gene>
<dbReference type="RefSeq" id="WP_133338500.1">
    <property type="nucleotide sequence ID" value="NZ_JARMCE010000025.1"/>
</dbReference>
<organism evidence="1 2">
    <name type="scientific">Bacillus salipaludis</name>
    <dbReference type="NCBI Taxonomy" id="2547811"/>
    <lineage>
        <taxon>Bacteria</taxon>
        <taxon>Bacillati</taxon>
        <taxon>Bacillota</taxon>
        <taxon>Bacilli</taxon>
        <taxon>Bacillales</taxon>
        <taxon>Bacillaceae</taxon>
        <taxon>Bacillus</taxon>
    </lineage>
</organism>
<accession>A0A4R5VM88</accession>
<sequence length="132" mass="15240">MKIVFASTPSQEEEICGLVGYIYSTVFPLYFSDDEIRSFEQLKVLHTSSKQFEDFSTLKDAFQVMTSMQTIISILESPTLDDQYSSLFNKNVSNLQEFGLFFPFEYDQFVEAKNMKNSIFSIYTKAANELII</sequence>